<gene>
    <name evidence="1" type="ORF">K458DRAFT_394349</name>
</gene>
<dbReference type="EMBL" id="MU005607">
    <property type="protein sequence ID" value="KAF2678938.1"/>
    <property type="molecule type" value="Genomic_DNA"/>
</dbReference>
<dbReference type="OrthoDB" id="5405453at2759"/>
<accession>A0A6G1ILG6</accession>
<evidence type="ECO:0000313" key="1">
    <source>
        <dbReference type="EMBL" id="KAF2678938.1"/>
    </source>
</evidence>
<sequence>MSEAPSTPRHRYLTRDETIEARALHRAGHSNSFIANQLNCTDRQVRYAITRDRVTPKKRAGLPPRLSDAQVNELKAYIRSSRQTRQMSYRELANGPFEH</sequence>
<reference evidence="1" key="1">
    <citation type="journal article" date="2020" name="Stud. Mycol.">
        <title>101 Dothideomycetes genomes: a test case for predicting lifestyles and emergence of pathogens.</title>
        <authorList>
            <person name="Haridas S."/>
            <person name="Albert R."/>
            <person name="Binder M."/>
            <person name="Bloem J."/>
            <person name="Labutti K."/>
            <person name="Salamov A."/>
            <person name="Andreopoulos B."/>
            <person name="Baker S."/>
            <person name="Barry K."/>
            <person name="Bills G."/>
            <person name="Bluhm B."/>
            <person name="Cannon C."/>
            <person name="Castanera R."/>
            <person name="Culley D."/>
            <person name="Daum C."/>
            <person name="Ezra D."/>
            <person name="Gonzalez J."/>
            <person name="Henrissat B."/>
            <person name="Kuo A."/>
            <person name="Liang C."/>
            <person name="Lipzen A."/>
            <person name="Lutzoni F."/>
            <person name="Magnuson J."/>
            <person name="Mondo S."/>
            <person name="Nolan M."/>
            <person name="Ohm R."/>
            <person name="Pangilinan J."/>
            <person name="Park H.-J."/>
            <person name="Ramirez L."/>
            <person name="Alfaro M."/>
            <person name="Sun H."/>
            <person name="Tritt A."/>
            <person name="Yoshinaga Y."/>
            <person name="Zwiers L.-H."/>
            <person name="Turgeon B."/>
            <person name="Goodwin S."/>
            <person name="Spatafora J."/>
            <person name="Crous P."/>
            <person name="Grigoriev I."/>
        </authorList>
    </citation>
    <scope>NUCLEOTIDE SEQUENCE</scope>
    <source>
        <strain evidence="1">CBS 122367</strain>
    </source>
</reference>
<organism evidence="1 2">
    <name type="scientific">Lentithecium fluviatile CBS 122367</name>
    <dbReference type="NCBI Taxonomy" id="1168545"/>
    <lineage>
        <taxon>Eukaryota</taxon>
        <taxon>Fungi</taxon>
        <taxon>Dikarya</taxon>
        <taxon>Ascomycota</taxon>
        <taxon>Pezizomycotina</taxon>
        <taxon>Dothideomycetes</taxon>
        <taxon>Pleosporomycetidae</taxon>
        <taxon>Pleosporales</taxon>
        <taxon>Massarineae</taxon>
        <taxon>Lentitheciaceae</taxon>
        <taxon>Lentithecium</taxon>
    </lineage>
</organism>
<dbReference type="Proteomes" id="UP000799291">
    <property type="component" value="Unassembled WGS sequence"/>
</dbReference>
<name>A0A6G1ILG6_9PLEO</name>
<evidence type="ECO:0000313" key="2">
    <source>
        <dbReference type="Proteomes" id="UP000799291"/>
    </source>
</evidence>
<evidence type="ECO:0008006" key="3">
    <source>
        <dbReference type="Google" id="ProtNLM"/>
    </source>
</evidence>
<keyword evidence="2" id="KW-1185">Reference proteome</keyword>
<proteinExistence type="predicted"/>
<protein>
    <recommendedName>
        <fullName evidence="3">Transposase IS30-like HTH domain-containing protein</fullName>
    </recommendedName>
</protein>
<dbReference type="AlphaFoldDB" id="A0A6G1ILG6"/>